<proteinExistence type="predicted"/>
<dbReference type="InterPro" id="IPR006059">
    <property type="entry name" value="SBP"/>
</dbReference>
<protein>
    <submittedName>
        <fullName evidence="1">Extracellular solute-binding protein</fullName>
    </submittedName>
</protein>
<dbReference type="SUPFAM" id="SSF53850">
    <property type="entry name" value="Periplasmic binding protein-like II"/>
    <property type="match status" value="1"/>
</dbReference>
<dbReference type="InterPro" id="IPR006311">
    <property type="entry name" value="TAT_signal"/>
</dbReference>
<name>A0A418MQD3_9ACTN</name>
<dbReference type="RefSeq" id="WP_119579077.1">
    <property type="nucleotide sequence ID" value="NZ_QXEC01000025.1"/>
</dbReference>
<dbReference type="AlphaFoldDB" id="A0A418MQD3"/>
<dbReference type="EMBL" id="QXEC01000025">
    <property type="protein sequence ID" value="RIV35578.1"/>
    <property type="molecule type" value="Genomic_DNA"/>
</dbReference>
<gene>
    <name evidence="1" type="ORF">D2L64_21850</name>
</gene>
<dbReference type="Pfam" id="PF01547">
    <property type="entry name" value="SBP_bac_1"/>
    <property type="match status" value="1"/>
</dbReference>
<dbReference type="Proteomes" id="UP000283832">
    <property type="component" value="Unassembled WGS sequence"/>
</dbReference>
<keyword evidence="2" id="KW-1185">Reference proteome</keyword>
<dbReference type="PROSITE" id="PS51318">
    <property type="entry name" value="TAT"/>
    <property type="match status" value="1"/>
</dbReference>
<accession>A0A418MQD3</accession>
<dbReference type="OrthoDB" id="8317736at2"/>
<dbReference type="PROSITE" id="PS51257">
    <property type="entry name" value="PROKAR_LIPOPROTEIN"/>
    <property type="match status" value="1"/>
</dbReference>
<organism evidence="1 2">
    <name type="scientific">Micromonospora radicis</name>
    <dbReference type="NCBI Taxonomy" id="1894971"/>
    <lineage>
        <taxon>Bacteria</taxon>
        <taxon>Bacillati</taxon>
        <taxon>Actinomycetota</taxon>
        <taxon>Actinomycetes</taxon>
        <taxon>Micromonosporales</taxon>
        <taxon>Micromonosporaceae</taxon>
        <taxon>Micromonospora</taxon>
    </lineage>
</organism>
<dbReference type="PANTHER" id="PTHR43649:SF14">
    <property type="entry name" value="BLR3389 PROTEIN"/>
    <property type="match status" value="1"/>
</dbReference>
<evidence type="ECO:0000313" key="2">
    <source>
        <dbReference type="Proteomes" id="UP000283832"/>
    </source>
</evidence>
<reference evidence="1 2" key="1">
    <citation type="submission" date="2018-08" db="EMBL/GenBank/DDBJ databases">
        <title>Jishengella sp. nov., isolated from a root of Azadirachta indica A. Juss. var. siamensis Valenton.</title>
        <authorList>
            <person name="Kuncharoen N."/>
            <person name="Tanasupawat S."/>
            <person name="Kudo T."/>
            <person name="Ohkuma M."/>
        </authorList>
    </citation>
    <scope>NUCLEOTIDE SEQUENCE [LARGE SCALE GENOMIC DNA]</scope>
    <source>
        <strain evidence="1 2">AZ1-13</strain>
    </source>
</reference>
<dbReference type="InterPro" id="IPR050490">
    <property type="entry name" value="Bact_solute-bd_prot1"/>
</dbReference>
<evidence type="ECO:0000313" key="1">
    <source>
        <dbReference type="EMBL" id="RIV35578.1"/>
    </source>
</evidence>
<sequence length="431" mass="46146">MTGHLSRRSLLALAGVGTGALLTAGCADGKSDVSAGPQTIDWWHIQNTEPMLPVWAEMARLYETRHDNVTVEVQPLENEDFKAALTKATRAGSSPDLFQSWGGGLLREQAEAGLVKDITAQVQPWIGQLLPAALQPYTVDGRIYGVPFDIGMIGFWYNRDLFAEARITSPPSTWAQLLAAVRKLKAAGIVPIALAGKDKWPGHYYWAYLAMRIGGLGALQHAAEDGNFDTPDFVAAGQRFRELIELRPFQPRFQRAEYGSAGGQAAAMGNGEAAMELMGQWAPSIQASSSTSDRGIGGQLGFFTFPVVEGGKGEATDAFGGGNGFAVGRDAPPATVDFLRTLLRSENQRRAAETGAVLPTNLAAVGRIKDPNNQVVAAHLAVATGFQLYLDQAFPSAVGQQINDSVAQLIEGSRRPEQIVKDITTVAKQSQ</sequence>
<dbReference type="Gene3D" id="3.40.190.10">
    <property type="entry name" value="Periplasmic binding protein-like II"/>
    <property type="match status" value="2"/>
</dbReference>
<dbReference type="PANTHER" id="PTHR43649">
    <property type="entry name" value="ARABINOSE-BINDING PROTEIN-RELATED"/>
    <property type="match status" value="1"/>
</dbReference>
<comment type="caution">
    <text evidence="1">The sequence shown here is derived from an EMBL/GenBank/DDBJ whole genome shotgun (WGS) entry which is preliminary data.</text>
</comment>